<name>A0AAJ7TFT7_PETMA</name>
<dbReference type="Proteomes" id="UP001318040">
    <property type="component" value="Chromosome 26"/>
</dbReference>
<proteinExistence type="predicted"/>
<comment type="subcellular location">
    <subcellularLocation>
        <location evidence="2">Cleavage furrow</location>
    </subcellularLocation>
    <subcellularLocation>
        <location evidence="1">Midbody</location>
    </subcellularLocation>
    <subcellularLocation>
        <location evidence="3">Recycling endosome membrane</location>
        <topology evidence="3">Peripheral membrane protein</topology>
    </subcellularLocation>
</comment>
<sequence>MEVGPRGGLWDVFSACDEDGDGWVDVGHFVRLAASHLPSEQEAVALGRLLDPKGLGLIDFDAFCRGVSAFGGAGGTAHLADKEHHDGDDEDCDHGDDDDDGRRDGYNGGLGPDWDEVGEVTDSAYLGSESAPSETETLPDEETSVTTREQHQQWQQWEVAPSPEEHPKDHDRRPRHSRKAASAESGAPADLGDAFESRAPADLGDAFESRAPADLGDAFESRAPADLGDAFGYLQMGGESASPSHAELGLPGAEEEEGGAGPVCGDRPRHGGTPGPDATASTPPGSGSQPGVGARVGRGDLPGRHAPDAGYLSRASSAAAVDGSRDVPGGRGVGGEAPLPSDASQSTEPTGSSDRRRRDATGDLGEGEDSPRAVGRGDLPEAWFESGSRQGLRNSPRIGDGGQPRTSGRGRDPDGAQDGGASAGDFSEVGAGAAPSETRGLNHASDHRRHYHHAVPGHREEDQEWGRSDGTGPEPNPAVNGVEEFEESGDGEEATAAAVRAPRRHDLSASDTWSLRAPSYGSRFSTSSPASAGEPGGRQGARGEDGDEGEGSYCLCCRQRIARLKELDRRLTQLHLTGPRQRISTKAFARRLQPGGHRKSASCSNQEDFFGESPDTGSEVNQRMSLLESKVLELESDSVITCDLQTQIKQENTTLIHRINELEDRLRETEVRSELRSHEVSLRHQEVLARVERHKLSELEALRARLLQVEEEGSALKATVAHLKTLAHRLTEEKEALAERLEESVCRLSEEVTLGRTLADKLRQDEQRFQHEHVATHELIEELRRELEGLQLLRLEAERGTALGGARRRLGSSTGLQEYQARTREVELEHEVRRLRQERQRLQEQNEDLSGQIISTSLQGAKSLLSVPTRSQALASNPDGATHEEVVAALHEVEEINDQLRQYMDRVILAILETNPSILEVKP</sequence>
<dbReference type="InterPro" id="IPR037245">
    <property type="entry name" value="FIP-RBD_C_sf"/>
</dbReference>
<feature type="compositionally biased region" description="Acidic residues" evidence="9">
    <location>
        <begin position="88"/>
        <end position="99"/>
    </location>
</feature>
<evidence type="ECO:0000313" key="13">
    <source>
        <dbReference type="RefSeq" id="XP_032817074.1"/>
    </source>
</evidence>
<evidence type="ECO:0000256" key="7">
    <source>
        <dbReference type="ARBA" id="ARBA00023136"/>
    </source>
</evidence>
<dbReference type="Pfam" id="PF25450">
    <property type="entry name" value="Rab11-FIP3"/>
    <property type="match status" value="1"/>
</dbReference>
<evidence type="ECO:0000313" key="11">
    <source>
        <dbReference type="Proteomes" id="UP001318040"/>
    </source>
</evidence>
<dbReference type="InterPro" id="IPR051977">
    <property type="entry name" value="Rab11-interacting_regulator"/>
</dbReference>
<dbReference type="GO" id="GO:0032154">
    <property type="term" value="C:cleavage furrow"/>
    <property type="evidence" value="ECO:0007669"/>
    <property type="project" value="UniProtKB-SubCell"/>
</dbReference>
<dbReference type="InterPro" id="IPR019018">
    <property type="entry name" value="Rab-bd_FIP-RBD"/>
</dbReference>
<feature type="compositionally biased region" description="Basic and acidic residues" evidence="9">
    <location>
        <begin position="297"/>
        <end position="307"/>
    </location>
</feature>
<dbReference type="GO" id="GO:0030139">
    <property type="term" value="C:endocytic vesicle"/>
    <property type="evidence" value="ECO:0007669"/>
    <property type="project" value="TreeGrafter"/>
</dbReference>
<feature type="coiled-coil region" evidence="8">
    <location>
        <begin position="825"/>
        <end position="852"/>
    </location>
</feature>
<feature type="compositionally biased region" description="Polar residues" evidence="9">
    <location>
        <begin position="144"/>
        <end position="156"/>
    </location>
</feature>
<evidence type="ECO:0000256" key="8">
    <source>
        <dbReference type="SAM" id="Coils"/>
    </source>
</evidence>
<dbReference type="PANTHER" id="PTHR15726:SF7">
    <property type="entry name" value="NUCLEAR FALLOUT, ISOFORM J"/>
    <property type="match status" value="1"/>
</dbReference>
<dbReference type="PANTHER" id="PTHR15726">
    <property type="entry name" value="RAB11-FAMILY INTERACTING PROTEIN"/>
    <property type="match status" value="1"/>
</dbReference>
<keyword evidence="6 8" id="KW-0175">Coiled coil</keyword>
<evidence type="ECO:0000313" key="12">
    <source>
        <dbReference type="RefSeq" id="XP_032817073.1"/>
    </source>
</evidence>
<dbReference type="Gene3D" id="1.10.238.10">
    <property type="entry name" value="EF-hand"/>
    <property type="match status" value="1"/>
</dbReference>
<dbReference type="GO" id="GO:0032456">
    <property type="term" value="P:endocytic recycling"/>
    <property type="evidence" value="ECO:0007669"/>
    <property type="project" value="TreeGrafter"/>
</dbReference>
<dbReference type="SUPFAM" id="SSF144270">
    <property type="entry name" value="Eferin C-derminal domain-like"/>
    <property type="match status" value="1"/>
</dbReference>
<gene>
    <name evidence="12 13" type="primary">LOC116946204</name>
</gene>
<protein>
    <submittedName>
        <fullName evidence="12 13">Rab11 family-interacting protein 4B-like isoform X1</fullName>
    </submittedName>
</protein>
<feature type="region of interest" description="Disordered" evidence="9">
    <location>
        <begin position="229"/>
        <end position="550"/>
    </location>
</feature>
<dbReference type="Gene3D" id="1.20.5.2440">
    <property type="match status" value="1"/>
</dbReference>
<evidence type="ECO:0000256" key="2">
    <source>
        <dbReference type="ARBA" id="ARBA00004626"/>
    </source>
</evidence>
<dbReference type="KEGG" id="pmrn:116946204"/>
<dbReference type="GO" id="GO:0055038">
    <property type="term" value="C:recycling endosome membrane"/>
    <property type="evidence" value="ECO:0007669"/>
    <property type="project" value="UniProtKB-SubCell"/>
</dbReference>
<keyword evidence="4" id="KW-0813">Transport</keyword>
<feature type="compositionally biased region" description="Acidic residues" evidence="9">
    <location>
        <begin position="483"/>
        <end position="493"/>
    </location>
</feature>
<feature type="compositionally biased region" description="Basic and acidic residues" evidence="9">
    <location>
        <begin position="163"/>
        <end position="172"/>
    </location>
</feature>
<evidence type="ECO:0000256" key="4">
    <source>
        <dbReference type="ARBA" id="ARBA00022448"/>
    </source>
</evidence>
<feature type="compositionally biased region" description="Basic residues" evidence="9">
    <location>
        <begin position="446"/>
        <end position="456"/>
    </location>
</feature>
<evidence type="ECO:0000259" key="10">
    <source>
        <dbReference type="PROSITE" id="PS51511"/>
    </source>
</evidence>
<dbReference type="PROSITE" id="PS51511">
    <property type="entry name" value="FIP_RBD"/>
    <property type="match status" value="1"/>
</dbReference>
<keyword evidence="7" id="KW-0472">Membrane</keyword>
<dbReference type="GO" id="GO:0032465">
    <property type="term" value="P:regulation of cytokinesis"/>
    <property type="evidence" value="ECO:0007669"/>
    <property type="project" value="TreeGrafter"/>
</dbReference>
<keyword evidence="11" id="KW-1185">Reference proteome</keyword>
<feature type="region of interest" description="Disordered" evidence="9">
    <location>
        <begin position="80"/>
        <end position="209"/>
    </location>
</feature>
<organism evidence="11 13">
    <name type="scientific">Petromyzon marinus</name>
    <name type="common">Sea lamprey</name>
    <dbReference type="NCBI Taxonomy" id="7757"/>
    <lineage>
        <taxon>Eukaryota</taxon>
        <taxon>Metazoa</taxon>
        <taxon>Chordata</taxon>
        <taxon>Craniata</taxon>
        <taxon>Vertebrata</taxon>
        <taxon>Cyclostomata</taxon>
        <taxon>Hyperoartia</taxon>
        <taxon>Petromyzontiformes</taxon>
        <taxon>Petromyzontidae</taxon>
        <taxon>Petromyzon</taxon>
    </lineage>
</organism>
<reference evidence="12 13" key="1">
    <citation type="submission" date="2025-04" db="UniProtKB">
        <authorList>
            <consortium name="RefSeq"/>
        </authorList>
    </citation>
    <scope>IDENTIFICATION</scope>
    <source>
        <tissue evidence="12 13">Sperm</tissue>
    </source>
</reference>
<dbReference type="GO" id="GO:0030496">
    <property type="term" value="C:midbody"/>
    <property type="evidence" value="ECO:0007669"/>
    <property type="project" value="UniProtKB-SubCell"/>
</dbReference>
<evidence type="ECO:0000256" key="3">
    <source>
        <dbReference type="ARBA" id="ARBA00004654"/>
    </source>
</evidence>
<dbReference type="RefSeq" id="XP_032817073.1">
    <property type="nucleotide sequence ID" value="XM_032961182.1"/>
</dbReference>
<feature type="compositionally biased region" description="Polar residues" evidence="9">
    <location>
        <begin position="342"/>
        <end position="352"/>
    </location>
</feature>
<feature type="domain" description="FIP-RBD" evidence="10">
    <location>
        <begin position="860"/>
        <end position="922"/>
    </location>
</feature>
<dbReference type="Pfam" id="PF09457">
    <property type="entry name" value="RBD-FIP"/>
    <property type="match status" value="1"/>
</dbReference>
<accession>A0AAJ7TFT7</accession>
<dbReference type="AlphaFoldDB" id="A0AAJ7TFT7"/>
<evidence type="ECO:0000256" key="9">
    <source>
        <dbReference type="SAM" id="MobiDB-lite"/>
    </source>
</evidence>
<feature type="coiled-coil region" evidence="8">
    <location>
        <begin position="645"/>
        <end position="747"/>
    </location>
</feature>
<evidence type="ECO:0000256" key="6">
    <source>
        <dbReference type="ARBA" id="ARBA00023054"/>
    </source>
</evidence>
<feature type="compositionally biased region" description="Basic and acidic residues" evidence="9">
    <location>
        <begin position="457"/>
        <end position="467"/>
    </location>
</feature>
<keyword evidence="5" id="KW-0967">Endosome</keyword>
<evidence type="ECO:0000256" key="1">
    <source>
        <dbReference type="ARBA" id="ARBA00004214"/>
    </source>
</evidence>
<dbReference type="InterPro" id="IPR057316">
    <property type="entry name" value="Rab11-FIP3/4_dom"/>
</dbReference>
<feature type="region of interest" description="Disordered" evidence="9">
    <location>
        <begin position="591"/>
        <end position="620"/>
    </location>
</feature>
<dbReference type="InterPro" id="IPR011992">
    <property type="entry name" value="EF-hand-dom_pair"/>
</dbReference>
<dbReference type="SUPFAM" id="SSF47473">
    <property type="entry name" value="EF-hand"/>
    <property type="match status" value="1"/>
</dbReference>
<dbReference type="GeneID" id="116946204"/>
<evidence type="ECO:0000256" key="5">
    <source>
        <dbReference type="ARBA" id="ARBA00022753"/>
    </source>
</evidence>
<dbReference type="RefSeq" id="XP_032817074.1">
    <property type="nucleotide sequence ID" value="XM_032961183.1"/>
</dbReference>